<evidence type="ECO:0000313" key="2">
    <source>
        <dbReference type="EMBL" id="KAJ4158257.1"/>
    </source>
</evidence>
<evidence type="ECO:0000313" key="3">
    <source>
        <dbReference type="Proteomes" id="UP001144673"/>
    </source>
</evidence>
<feature type="region of interest" description="Disordered" evidence="1">
    <location>
        <begin position="28"/>
        <end position="71"/>
    </location>
</feature>
<evidence type="ECO:0000256" key="1">
    <source>
        <dbReference type="SAM" id="MobiDB-lite"/>
    </source>
</evidence>
<comment type="caution">
    <text evidence="2">The sequence shown here is derived from an EMBL/GenBank/DDBJ whole genome shotgun (WGS) entry which is preliminary data.</text>
</comment>
<gene>
    <name evidence="2" type="ORF">LMH87_008790</name>
</gene>
<name>A0A9W8UQ44_AKAMU</name>
<dbReference type="KEGG" id="amus:LMH87_008790"/>
<sequence length="71" mass="7909">MHIYFTLPIPEGVGVGFLSIRQFPMTPSFPWETPPTHPAPPATSYEGDEMFTAQAKGKRQSEQDLLPSLFS</sequence>
<reference evidence="2" key="1">
    <citation type="journal article" date="2023" name="Access Microbiol">
        <title>De-novo genome assembly for Akanthomyces muscarius, a biocontrol agent of insect agricultural pests.</title>
        <authorList>
            <person name="Erdos Z."/>
            <person name="Studholme D.J."/>
            <person name="Raymond B."/>
            <person name="Sharma M."/>
        </authorList>
    </citation>
    <scope>NUCLEOTIDE SEQUENCE</scope>
    <source>
        <strain evidence="2">Ve6</strain>
    </source>
</reference>
<dbReference type="EMBL" id="JAJHUN010000006">
    <property type="protein sequence ID" value="KAJ4158257.1"/>
    <property type="molecule type" value="Genomic_DNA"/>
</dbReference>
<dbReference type="Proteomes" id="UP001144673">
    <property type="component" value="Unassembled WGS sequence"/>
</dbReference>
<protein>
    <submittedName>
        <fullName evidence="2">Uncharacterized protein</fullName>
    </submittedName>
</protein>
<proteinExistence type="predicted"/>
<feature type="compositionally biased region" description="Pro residues" evidence="1">
    <location>
        <begin position="32"/>
        <end position="41"/>
    </location>
</feature>
<dbReference type="GeneID" id="80895949"/>
<dbReference type="AlphaFoldDB" id="A0A9W8UQ44"/>
<accession>A0A9W8UQ44</accession>
<organism evidence="2 3">
    <name type="scientific">Akanthomyces muscarius</name>
    <name type="common">Entomopathogenic fungus</name>
    <name type="synonym">Lecanicillium muscarium</name>
    <dbReference type="NCBI Taxonomy" id="2231603"/>
    <lineage>
        <taxon>Eukaryota</taxon>
        <taxon>Fungi</taxon>
        <taxon>Dikarya</taxon>
        <taxon>Ascomycota</taxon>
        <taxon>Pezizomycotina</taxon>
        <taxon>Sordariomycetes</taxon>
        <taxon>Hypocreomycetidae</taxon>
        <taxon>Hypocreales</taxon>
        <taxon>Cordycipitaceae</taxon>
        <taxon>Akanthomyces</taxon>
    </lineage>
</organism>
<keyword evidence="3" id="KW-1185">Reference proteome</keyword>
<dbReference type="RefSeq" id="XP_056056624.1">
    <property type="nucleotide sequence ID" value="XM_056202020.1"/>
</dbReference>